<dbReference type="EMBL" id="JBJQND010000002">
    <property type="protein sequence ID" value="KAL3886662.1"/>
    <property type="molecule type" value="Genomic_DNA"/>
</dbReference>
<accession>A0ABD3XKP3</accession>
<dbReference type="SUPFAM" id="SSF48726">
    <property type="entry name" value="Immunoglobulin"/>
    <property type="match status" value="1"/>
</dbReference>
<keyword evidence="2" id="KW-0812">Transmembrane</keyword>
<dbReference type="Proteomes" id="UP001634394">
    <property type="component" value="Unassembled WGS sequence"/>
</dbReference>
<keyword evidence="4" id="KW-1185">Reference proteome</keyword>
<evidence type="ECO:0000313" key="4">
    <source>
        <dbReference type="Proteomes" id="UP001634394"/>
    </source>
</evidence>
<organism evidence="3 4">
    <name type="scientific">Sinanodonta woodiana</name>
    <name type="common">Chinese pond mussel</name>
    <name type="synonym">Anodonta woodiana</name>
    <dbReference type="NCBI Taxonomy" id="1069815"/>
    <lineage>
        <taxon>Eukaryota</taxon>
        <taxon>Metazoa</taxon>
        <taxon>Spiralia</taxon>
        <taxon>Lophotrochozoa</taxon>
        <taxon>Mollusca</taxon>
        <taxon>Bivalvia</taxon>
        <taxon>Autobranchia</taxon>
        <taxon>Heteroconchia</taxon>
        <taxon>Palaeoheterodonta</taxon>
        <taxon>Unionida</taxon>
        <taxon>Unionoidea</taxon>
        <taxon>Unionidae</taxon>
        <taxon>Unioninae</taxon>
        <taxon>Sinanodonta</taxon>
    </lineage>
</organism>
<dbReference type="InterPro" id="IPR036179">
    <property type="entry name" value="Ig-like_dom_sf"/>
</dbReference>
<feature type="compositionally biased region" description="Polar residues" evidence="1">
    <location>
        <begin position="154"/>
        <end position="172"/>
    </location>
</feature>
<reference evidence="3 4" key="1">
    <citation type="submission" date="2024-11" db="EMBL/GenBank/DDBJ databases">
        <title>Chromosome-level genome assembly of the freshwater bivalve Anodonta woodiana.</title>
        <authorList>
            <person name="Chen X."/>
        </authorList>
    </citation>
    <scope>NUCLEOTIDE SEQUENCE [LARGE SCALE GENOMIC DNA]</scope>
    <source>
        <strain evidence="3">MN2024</strain>
        <tissue evidence="3">Gills</tissue>
    </source>
</reference>
<comment type="caution">
    <text evidence="3">The sequence shown here is derived from an EMBL/GenBank/DDBJ whole genome shotgun (WGS) entry which is preliminary data.</text>
</comment>
<evidence type="ECO:0000256" key="1">
    <source>
        <dbReference type="SAM" id="MobiDB-lite"/>
    </source>
</evidence>
<name>A0ABD3XKP3_SINWO</name>
<feature type="transmembrane region" description="Helical" evidence="2">
    <location>
        <begin position="68"/>
        <end position="91"/>
    </location>
</feature>
<keyword evidence="2" id="KW-1133">Transmembrane helix</keyword>
<evidence type="ECO:0000256" key="2">
    <source>
        <dbReference type="SAM" id="Phobius"/>
    </source>
</evidence>
<evidence type="ECO:0000313" key="3">
    <source>
        <dbReference type="EMBL" id="KAL3886662.1"/>
    </source>
</evidence>
<proteinExistence type="predicted"/>
<gene>
    <name evidence="3" type="ORF">ACJMK2_026642</name>
</gene>
<keyword evidence="2" id="KW-0472">Membrane</keyword>
<dbReference type="AlphaFoldDB" id="A0ABD3XKP3"/>
<feature type="compositionally biased region" description="Basic and acidic residues" evidence="1">
    <location>
        <begin position="142"/>
        <end position="153"/>
    </location>
</feature>
<dbReference type="Gene3D" id="2.60.40.10">
    <property type="entry name" value="Immunoglobulins"/>
    <property type="match status" value="1"/>
</dbReference>
<protein>
    <submittedName>
        <fullName evidence="3">Uncharacterized protein</fullName>
    </submittedName>
</protein>
<sequence length="256" mass="28781">MILESSLTNVQENILILENVTKLNEGNYTCIAGNSFSRDEFLVYLTVSDHPVFNPPNEDLTGSPLEKYVVPGLSVFVCVAFIASIVVFILIRRKRQQRHTDNPDLGIRGTNGHMHPSLSEAISSGNNHAKFYVRLSGEIRKSSKHRDENKSIRDTNIPQSETHTDRNNSVSDTDASHVYMNINNSFTAVQKRSSRSNSCIYINEETESDNTQVNKTEQLNYVELEFNSKAQDESSSLGIRGSPSDTKYTEVVVFTR</sequence>
<feature type="region of interest" description="Disordered" evidence="1">
    <location>
        <begin position="142"/>
        <end position="172"/>
    </location>
</feature>
<dbReference type="InterPro" id="IPR013783">
    <property type="entry name" value="Ig-like_fold"/>
</dbReference>